<sequence>MGTTNISGYLTPKHEQTVDEAAHDGILRQTDFELFLKLVKESAPRILEPYFHIPNIEDSANDVELNTQWIYRERVYCYELYHQLRCSMTKGHAFDRSLYLNAELDKAGTVYSQHIGSLKPDFVLHRPGEGNHNIAVTEVKPITAPIKEIEGDLLKLKIFLDKMGYFGAVLLVYGQKNDKIDAIKELCQTHYGNYWLPRFKLLWHSNYGQLVNEFQFGMDSSKS</sequence>
<dbReference type="EMBL" id="CP043930">
    <property type="protein sequence ID" value="QGQ25820.1"/>
    <property type="molecule type" value="Genomic_DNA"/>
</dbReference>
<dbReference type="KEGG" id="gim:F1728_25490"/>
<evidence type="ECO:0000313" key="1">
    <source>
        <dbReference type="EMBL" id="QGQ25820.1"/>
    </source>
</evidence>
<reference evidence="1 2" key="1">
    <citation type="submission" date="2019-09" db="EMBL/GenBank/DDBJ databases">
        <title>Gimesia benthica sp. nov., a novel bacterium isolated from deep-sea water of the Northwest Indian Ocean.</title>
        <authorList>
            <person name="Dai X."/>
        </authorList>
    </citation>
    <scope>NUCLEOTIDE SEQUENCE [LARGE SCALE GENOMIC DNA]</scope>
    <source>
        <strain evidence="1 2">E7</strain>
    </source>
</reference>
<accession>A0A6I6ALG0</accession>
<name>A0A6I6ALG0_9PLAN</name>
<evidence type="ECO:0008006" key="3">
    <source>
        <dbReference type="Google" id="ProtNLM"/>
    </source>
</evidence>
<proteinExistence type="predicted"/>
<evidence type="ECO:0000313" key="2">
    <source>
        <dbReference type="Proteomes" id="UP000427281"/>
    </source>
</evidence>
<dbReference type="AlphaFoldDB" id="A0A6I6ALG0"/>
<protein>
    <recommendedName>
        <fullName evidence="3">Methionyl-tRNA formyltransferase-like protein</fullName>
    </recommendedName>
</protein>
<dbReference type="Proteomes" id="UP000427281">
    <property type="component" value="Chromosome"/>
</dbReference>
<organism evidence="1 2">
    <name type="scientific">Gimesia benthica</name>
    <dbReference type="NCBI Taxonomy" id="2608982"/>
    <lineage>
        <taxon>Bacteria</taxon>
        <taxon>Pseudomonadati</taxon>
        <taxon>Planctomycetota</taxon>
        <taxon>Planctomycetia</taxon>
        <taxon>Planctomycetales</taxon>
        <taxon>Planctomycetaceae</taxon>
        <taxon>Gimesia</taxon>
    </lineage>
</organism>
<gene>
    <name evidence="1" type="ORF">F1728_25490</name>
</gene>
<keyword evidence="2" id="KW-1185">Reference proteome</keyword>
<dbReference type="RefSeq" id="WP_155366416.1">
    <property type="nucleotide sequence ID" value="NZ_CP043930.1"/>
</dbReference>